<feature type="transmembrane region" description="Helical" evidence="1">
    <location>
        <begin position="98"/>
        <end position="117"/>
    </location>
</feature>
<feature type="transmembrane region" description="Helical" evidence="1">
    <location>
        <begin position="25"/>
        <end position="48"/>
    </location>
</feature>
<name>A0ABV7KRJ1_PLAOK</name>
<sequence>MENNSDRVVSYGNLRNREVFAPRNFWSGLLFGIGMMSFFIGTVFNQLLQWNHFYDLADEKTGVFSDGLVNLFAWIATVTGLFLLSSLRRRNAVWPKRWVGSALMGSGLYLLFDGFVIHKVFGFHQVRYGMDVLPYDIAWNASGGLFLLTGLFLVLQTKKENQRKKKSAN</sequence>
<evidence type="ECO:0000256" key="1">
    <source>
        <dbReference type="SAM" id="Phobius"/>
    </source>
</evidence>
<dbReference type="Proteomes" id="UP001595625">
    <property type="component" value="Unassembled WGS sequence"/>
</dbReference>
<keyword evidence="1" id="KW-0812">Transmembrane</keyword>
<dbReference type="InterPro" id="IPR018719">
    <property type="entry name" value="DUF2243_membrane"/>
</dbReference>
<keyword evidence="3" id="KW-1185">Reference proteome</keyword>
<keyword evidence="1" id="KW-0472">Membrane</keyword>
<gene>
    <name evidence="2" type="ORF">ACFOEJ_13275</name>
</gene>
<comment type="caution">
    <text evidence="2">The sequence shown here is derived from an EMBL/GenBank/DDBJ whole genome shotgun (WGS) entry which is preliminary data.</text>
</comment>
<dbReference type="Pfam" id="PF10002">
    <property type="entry name" value="DUF2243"/>
    <property type="match status" value="1"/>
</dbReference>
<evidence type="ECO:0000313" key="2">
    <source>
        <dbReference type="EMBL" id="MFC3212054.1"/>
    </source>
</evidence>
<feature type="transmembrane region" description="Helical" evidence="1">
    <location>
        <begin position="68"/>
        <end position="86"/>
    </location>
</feature>
<feature type="transmembrane region" description="Helical" evidence="1">
    <location>
        <begin position="137"/>
        <end position="155"/>
    </location>
</feature>
<dbReference type="RefSeq" id="WP_101801618.1">
    <property type="nucleotide sequence ID" value="NZ_CANMQG010000009.1"/>
</dbReference>
<reference evidence="3" key="1">
    <citation type="journal article" date="2019" name="Int. J. Syst. Evol. Microbiol.">
        <title>The Global Catalogue of Microorganisms (GCM) 10K type strain sequencing project: providing services to taxonomists for standard genome sequencing and annotation.</title>
        <authorList>
            <consortium name="The Broad Institute Genomics Platform"/>
            <consortium name="The Broad Institute Genome Sequencing Center for Infectious Disease"/>
            <person name="Wu L."/>
            <person name="Ma J."/>
        </authorList>
    </citation>
    <scope>NUCLEOTIDE SEQUENCE [LARGE SCALE GENOMIC DNA]</scope>
    <source>
        <strain evidence="3">CCM 320</strain>
    </source>
</reference>
<protein>
    <submittedName>
        <fullName evidence="2">DUF2243 domain-containing protein</fullName>
    </submittedName>
</protein>
<proteinExistence type="predicted"/>
<organism evidence="2 3">
    <name type="scientific">Planomicrobium okeanokoites</name>
    <name type="common">Planococcus okeanokoites</name>
    <name type="synonym">Flavobacterium okeanokoites</name>
    <dbReference type="NCBI Taxonomy" id="244"/>
    <lineage>
        <taxon>Bacteria</taxon>
        <taxon>Bacillati</taxon>
        <taxon>Bacillota</taxon>
        <taxon>Bacilli</taxon>
        <taxon>Bacillales</taxon>
        <taxon>Caryophanaceae</taxon>
        <taxon>Planomicrobium</taxon>
    </lineage>
</organism>
<dbReference type="EMBL" id="JBHRUJ010000017">
    <property type="protein sequence ID" value="MFC3212054.1"/>
    <property type="molecule type" value="Genomic_DNA"/>
</dbReference>
<keyword evidence="1" id="KW-1133">Transmembrane helix</keyword>
<evidence type="ECO:0000313" key="3">
    <source>
        <dbReference type="Proteomes" id="UP001595625"/>
    </source>
</evidence>
<accession>A0ABV7KRJ1</accession>